<dbReference type="Pfam" id="PF04213">
    <property type="entry name" value="HtaA"/>
    <property type="match status" value="1"/>
</dbReference>
<dbReference type="EMBL" id="FNIC01000013">
    <property type="protein sequence ID" value="SDO70482.1"/>
    <property type="molecule type" value="Genomic_DNA"/>
</dbReference>
<gene>
    <name evidence="3" type="ORF">SAMN05192576_0288</name>
</gene>
<dbReference type="STRING" id="1005944.SAMN05192576_0288"/>
<dbReference type="Proteomes" id="UP000199004">
    <property type="component" value="Unassembled WGS sequence"/>
</dbReference>
<dbReference type="AlphaFoldDB" id="A0A1H0LQI0"/>
<dbReference type="InterPro" id="IPR007331">
    <property type="entry name" value="Htaa"/>
</dbReference>
<evidence type="ECO:0000259" key="2">
    <source>
        <dbReference type="Pfam" id="PF04213"/>
    </source>
</evidence>
<accession>A0A1H0LQI0</accession>
<sequence>MHHLKRGLSTLVATSLTAVGLAAVATAPAQAAEPLPVLTWEISQQFDDHLSTHVLTGGAEESAEGVITFPGGVGSYDAGDGTTSVAYQGSVAGSFAMAAVTYYTVTIADPIVTVDESGDGQITAVVSASNAAGMGSPAESTPPTRVVVTTFDSGTWTPGAGLQSLSATPHWAGVLAPNSPESAALGIGADKPVDGKSFNPAFLGGITSGVRAHFYASGSGSDAKKAPASFTAQVAPAVGVTTTGASYANGLDLSVAGAHFTGVTNPGDDGVYVGLAESGELPDTSSQENMALFAAVAWVPANAITDGSFVTALHAPTAKLDPSLDYSVYTWQAHAHSNTTQDTETPVTVDWSALEQQRSQATVSATWVKKPTTSTAGKLAIKVKGAAATPTGKVVIKLVRNGAVKKTFTKPLRNGAATVTLPELVAGRWNVNLRYAGSATYLAATKVLALRVTR</sequence>
<feature type="signal peptide" evidence="1">
    <location>
        <begin position="1"/>
        <end position="31"/>
    </location>
</feature>
<keyword evidence="4" id="KW-1185">Reference proteome</keyword>
<proteinExistence type="predicted"/>
<dbReference type="OrthoDB" id="3778029at2"/>
<keyword evidence="1" id="KW-0732">Signal</keyword>
<feature type="chain" id="PRO_5011467221" evidence="1">
    <location>
        <begin position="32"/>
        <end position="454"/>
    </location>
</feature>
<organism evidence="3 4">
    <name type="scientific">Nocardioides szechwanensis</name>
    <dbReference type="NCBI Taxonomy" id="1005944"/>
    <lineage>
        <taxon>Bacteria</taxon>
        <taxon>Bacillati</taxon>
        <taxon>Actinomycetota</taxon>
        <taxon>Actinomycetes</taxon>
        <taxon>Propionibacteriales</taxon>
        <taxon>Nocardioidaceae</taxon>
        <taxon>Nocardioides</taxon>
    </lineage>
</organism>
<evidence type="ECO:0000313" key="4">
    <source>
        <dbReference type="Proteomes" id="UP000199004"/>
    </source>
</evidence>
<dbReference type="RefSeq" id="WP_091027015.1">
    <property type="nucleotide sequence ID" value="NZ_BKAE01000021.1"/>
</dbReference>
<evidence type="ECO:0000313" key="3">
    <source>
        <dbReference type="EMBL" id="SDO70482.1"/>
    </source>
</evidence>
<reference evidence="3 4" key="1">
    <citation type="submission" date="2016-10" db="EMBL/GenBank/DDBJ databases">
        <authorList>
            <person name="de Groot N.N."/>
        </authorList>
    </citation>
    <scope>NUCLEOTIDE SEQUENCE [LARGE SCALE GENOMIC DNA]</scope>
    <source>
        <strain evidence="3 4">CGMCC 1.11147</strain>
    </source>
</reference>
<feature type="domain" description="Htaa" evidence="2">
    <location>
        <begin position="38"/>
        <end position="161"/>
    </location>
</feature>
<name>A0A1H0LQI0_9ACTN</name>
<evidence type="ECO:0000256" key="1">
    <source>
        <dbReference type="SAM" id="SignalP"/>
    </source>
</evidence>
<protein>
    <submittedName>
        <fullName evidence="3">Htaa protein</fullName>
    </submittedName>
</protein>